<dbReference type="AlphaFoldDB" id="A0A3N1NPR9"/>
<sequence length="685" mass="76931">MARFPPLTTPAPKRRAATPFTLLLCGWLMLSGAHAIAQADARLAPSEIDGFFQPREPLRITLAADALPADPGQLSLELDGMDVSALAQRRTEGWVYVPVRPLAPGHHELRLMFYGDQGEVQELGYWSVEVRHSSGLRSAHVDGQLDLALSQRVAESEGIGGDDFRAQGGGHLESEVSGDRWTLSSNLDLMAVNDQALAIADRRVDLARFQLRGEFDRYHLALGDQQLTAASLIQDGFERRGVSTGAKLPLWDGTASIYQAVSRQTVGLDAGLGTDEENNRMTGGRLTFWPWRSDTTQVMLAGEHLSGRVSQPDYGSLDPNADPLVHEGDAWNLTLDGLFFQRQLRVRLEQAESEYDFDGMDQGFDPEQGDAWSALLVLDPTVSGTDALDWRLGLEARKMGTWFRSLANRHAPADKKLERAFFDATKEKWTWDGHYAVEQSNLTEDDRYAISETRQWQLGTAYFDYDLPENPLLTLLGQPTYSLNLGGTTLKDDYTPQGYLANDLKTRRAELTAAFSKEQLQWSAGIHYDTLEDGTDWQPDNRTRATRLDAGWYLNSDYNFYIGWELQHTTYPEQNLSTDRHIYSFDANATFVPERLAGSFSMGLNQTSARDDPFFAQWDQTTYLNANLNWRLREAEGHRPGVELILSIARNDYRDQLVLPNSVNSYQAFIELRTHLPVTYPGIQP</sequence>
<dbReference type="RefSeq" id="WP_123639452.1">
    <property type="nucleotide sequence ID" value="NZ_RJUK01000003.1"/>
</dbReference>
<evidence type="ECO:0000313" key="3">
    <source>
        <dbReference type="Proteomes" id="UP000273643"/>
    </source>
</evidence>
<comment type="caution">
    <text evidence="2">The sequence shown here is derived from an EMBL/GenBank/DDBJ whole genome shotgun (WGS) entry which is preliminary data.</text>
</comment>
<name>A0A3N1NPR9_9GAMM</name>
<reference evidence="2 3" key="1">
    <citation type="submission" date="2018-11" db="EMBL/GenBank/DDBJ databases">
        <title>Genomic Encyclopedia of Type Strains, Phase IV (KMG-IV): sequencing the most valuable type-strain genomes for metagenomic binning, comparative biology and taxonomic classification.</title>
        <authorList>
            <person name="Goeker M."/>
        </authorList>
    </citation>
    <scope>NUCLEOTIDE SEQUENCE [LARGE SCALE GENOMIC DNA]</scope>
    <source>
        <strain evidence="2 3">DSM 16974</strain>
    </source>
</reference>
<accession>A0A3N1NPR9</accession>
<organism evidence="2 3">
    <name type="scientific">Marinimicrobium koreense</name>
    <dbReference type="NCBI Taxonomy" id="306545"/>
    <lineage>
        <taxon>Bacteria</taxon>
        <taxon>Pseudomonadati</taxon>
        <taxon>Pseudomonadota</taxon>
        <taxon>Gammaproteobacteria</taxon>
        <taxon>Cellvibrionales</taxon>
        <taxon>Cellvibrionaceae</taxon>
        <taxon>Marinimicrobium</taxon>
    </lineage>
</organism>
<keyword evidence="3" id="KW-1185">Reference proteome</keyword>
<dbReference type="EMBL" id="RJUK01000003">
    <property type="protein sequence ID" value="ROQ18143.1"/>
    <property type="molecule type" value="Genomic_DNA"/>
</dbReference>
<keyword evidence="1" id="KW-0732">Signal</keyword>
<gene>
    <name evidence="2" type="ORF">EDC38_3117</name>
</gene>
<protein>
    <submittedName>
        <fullName evidence="2">Uncharacterized protein</fullName>
    </submittedName>
</protein>
<feature type="chain" id="PRO_5018162985" evidence="1">
    <location>
        <begin position="36"/>
        <end position="685"/>
    </location>
</feature>
<dbReference type="OrthoDB" id="5694518at2"/>
<evidence type="ECO:0000313" key="2">
    <source>
        <dbReference type="EMBL" id="ROQ18143.1"/>
    </source>
</evidence>
<proteinExistence type="predicted"/>
<evidence type="ECO:0000256" key="1">
    <source>
        <dbReference type="SAM" id="SignalP"/>
    </source>
</evidence>
<dbReference type="Proteomes" id="UP000273643">
    <property type="component" value="Unassembled WGS sequence"/>
</dbReference>
<feature type="signal peptide" evidence="1">
    <location>
        <begin position="1"/>
        <end position="35"/>
    </location>
</feature>